<gene>
    <name evidence="2" type="ORF">CRP01_25240</name>
</gene>
<reference evidence="2 3" key="1">
    <citation type="submission" date="2017-10" db="EMBL/GenBank/DDBJ databases">
        <title>The draft genome sequence of Lewinella nigricans NBRC 102662.</title>
        <authorList>
            <person name="Wang K."/>
        </authorList>
    </citation>
    <scope>NUCLEOTIDE SEQUENCE [LARGE SCALE GENOMIC DNA]</scope>
    <source>
        <strain evidence="2 3">NBRC 102662</strain>
    </source>
</reference>
<accession>A0A2D0N5S0</accession>
<keyword evidence="1" id="KW-0812">Transmembrane</keyword>
<feature type="transmembrane region" description="Helical" evidence="1">
    <location>
        <begin position="33"/>
        <end position="53"/>
    </location>
</feature>
<keyword evidence="3" id="KW-1185">Reference proteome</keyword>
<dbReference type="Pfam" id="PF05751">
    <property type="entry name" value="FixH"/>
    <property type="match status" value="1"/>
</dbReference>
<keyword evidence="1" id="KW-0472">Membrane</keyword>
<sequence>MDRLNNDWVSDAFFRLPQEKADTAKTTIMKFNWGHGLALFYGLFACSLVAVVVQSTKYDHSLVTEKYYEKDLQYQEHYEKLANSQQLAQPLKVWKDREAKALSILFPEGFEQIEGEVTFYRPVNQDEDFTVPFQLSGKNLLEYDTKDLHPGLWTIKIDWQSGSTPYYQEVNISI</sequence>
<evidence type="ECO:0000313" key="2">
    <source>
        <dbReference type="EMBL" id="PHN03851.1"/>
    </source>
</evidence>
<name>A0A2D0N5S0_FLAN2</name>
<organism evidence="2 3">
    <name type="scientific">Flavilitoribacter nigricans (strain ATCC 23147 / DSM 23189 / NBRC 102662 / NCIMB 1420 / SS-2)</name>
    <name type="common">Lewinella nigricans</name>
    <dbReference type="NCBI Taxonomy" id="1122177"/>
    <lineage>
        <taxon>Bacteria</taxon>
        <taxon>Pseudomonadati</taxon>
        <taxon>Bacteroidota</taxon>
        <taxon>Saprospiria</taxon>
        <taxon>Saprospirales</taxon>
        <taxon>Lewinellaceae</taxon>
        <taxon>Flavilitoribacter</taxon>
    </lineage>
</organism>
<evidence type="ECO:0000256" key="1">
    <source>
        <dbReference type="SAM" id="Phobius"/>
    </source>
</evidence>
<keyword evidence="1" id="KW-1133">Transmembrane helix</keyword>
<proteinExistence type="predicted"/>
<dbReference type="AlphaFoldDB" id="A0A2D0N5S0"/>
<evidence type="ECO:0000313" key="3">
    <source>
        <dbReference type="Proteomes" id="UP000223913"/>
    </source>
</evidence>
<comment type="caution">
    <text evidence="2">The sequence shown here is derived from an EMBL/GenBank/DDBJ whole genome shotgun (WGS) entry which is preliminary data.</text>
</comment>
<dbReference type="InterPro" id="IPR008620">
    <property type="entry name" value="FixH"/>
</dbReference>
<dbReference type="EMBL" id="PDUD01000029">
    <property type="protein sequence ID" value="PHN03851.1"/>
    <property type="molecule type" value="Genomic_DNA"/>
</dbReference>
<dbReference type="Proteomes" id="UP000223913">
    <property type="component" value="Unassembled WGS sequence"/>
</dbReference>
<protein>
    <submittedName>
        <fullName evidence="2">Cytochrome C oxidase Cbb3</fullName>
    </submittedName>
</protein>